<accession>A0ABD3PB03</accession>
<protein>
    <submittedName>
        <fullName evidence="1">Uncharacterized protein</fullName>
    </submittedName>
</protein>
<dbReference type="EMBL" id="JABMIG020000218">
    <property type="protein sequence ID" value="KAL3785248.1"/>
    <property type="molecule type" value="Genomic_DNA"/>
</dbReference>
<dbReference type="AlphaFoldDB" id="A0ABD3PB03"/>
<gene>
    <name evidence="1" type="ORF">HJC23_002703</name>
</gene>
<proteinExistence type="predicted"/>
<sequence length="560" mass="63097">MDIFERSLEFQSESVLNENDPRNSSTGVADIENYGANLLVVKSNKKERRKRSSVVITLRRISSSESVEALAYEVIGTKGSGTKKRKGSKTEKSNVPPPAKFETSKFFFVVPEDFVNLTDYYVLLYSQVKRGVMCEADLHIANRKNAACLDTGVGFLGLRCRHCGGKDRGSYFPTSCKNLQACPPTLYSHLLKCASCPDIIKRCLKLTKARHKYDMISKQPGAQSMFYSQFWTRVQDASFDGAVNADAVLRRLHLIKKQYTSITDHVAREFEVAYRGQNEVMSTIVTYDEMENDCLLSLPLSDDKESELGSNDVGNFDFGAVTNEDFELALQVLRRPPTPDSQINLQNDPPEVDISPEPVQKIRATMSVRMSIIGKSFPDDFSIMQDGVPSHNQDPAQMTLSSAKTSYVDENKTRKFTRNDEILLVRGMLIYGKKWKQIWDAQPLLQHIKHSALKDRARSRRFRDILARAEQDPSLLEDPEALCGSVDQPEYTEDETNISGLCGNVSPYRMNVSELSDNEDDNGNQYGRCFPARYVSNVPVEDLVDCSPLQSHMHVNITKT</sequence>
<comment type="caution">
    <text evidence="1">The sequence shown here is derived from an EMBL/GenBank/DDBJ whole genome shotgun (WGS) entry which is preliminary data.</text>
</comment>
<evidence type="ECO:0000313" key="1">
    <source>
        <dbReference type="EMBL" id="KAL3785248.1"/>
    </source>
</evidence>
<name>A0ABD3PB03_9STRA</name>
<dbReference type="Proteomes" id="UP001516023">
    <property type="component" value="Unassembled WGS sequence"/>
</dbReference>
<reference evidence="1 2" key="1">
    <citation type="journal article" date="2020" name="G3 (Bethesda)">
        <title>Improved Reference Genome for Cyclotella cryptica CCMP332, a Model for Cell Wall Morphogenesis, Salinity Adaptation, and Lipid Production in Diatoms (Bacillariophyta).</title>
        <authorList>
            <person name="Roberts W.R."/>
            <person name="Downey K.M."/>
            <person name="Ruck E.C."/>
            <person name="Traller J.C."/>
            <person name="Alverson A.J."/>
        </authorList>
    </citation>
    <scope>NUCLEOTIDE SEQUENCE [LARGE SCALE GENOMIC DNA]</scope>
    <source>
        <strain evidence="1 2">CCMP332</strain>
    </source>
</reference>
<evidence type="ECO:0000313" key="2">
    <source>
        <dbReference type="Proteomes" id="UP001516023"/>
    </source>
</evidence>
<keyword evidence="2" id="KW-1185">Reference proteome</keyword>
<organism evidence="1 2">
    <name type="scientific">Cyclotella cryptica</name>
    <dbReference type="NCBI Taxonomy" id="29204"/>
    <lineage>
        <taxon>Eukaryota</taxon>
        <taxon>Sar</taxon>
        <taxon>Stramenopiles</taxon>
        <taxon>Ochrophyta</taxon>
        <taxon>Bacillariophyta</taxon>
        <taxon>Coscinodiscophyceae</taxon>
        <taxon>Thalassiosirophycidae</taxon>
        <taxon>Stephanodiscales</taxon>
        <taxon>Stephanodiscaceae</taxon>
        <taxon>Cyclotella</taxon>
    </lineage>
</organism>